<name>A0A9P4K1P9_9PLEO</name>
<dbReference type="OrthoDB" id="63581at2759"/>
<dbReference type="PANTHER" id="PTHR28008:SF1">
    <property type="entry name" value="DOMAIN PROTEIN, PUTATIVE (AFU_ORTHOLOGUE AFUA_3G10980)-RELATED"/>
    <property type="match status" value="1"/>
</dbReference>
<comment type="caution">
    <text evidence="4">The sequence shown here is derived from an EMBL/GenBank/DDBJ whole genome shotgun (WGS) entry which is preliminary data.</text>
</comment>
<dbReference type="Pfam" id="PF04892">
    <property type="entry name" value="VanZ"/>
    <property type="match status" value="1"/>
</dbReference>
<feature type="transmembrane region" description="Helical" evidence="2">
    <location>
        <begin position="7"/>
        <end position="27"/>
    </location>
</feature>
<keyword evidence="2" id="KW-1133">Transmembrane helix</keyword>
<evidence type="ECO:0000259" key="3">
    <source>
        <dbReference type="Pfam" id="PF04892"/>
    </source>
</evidence>
<proteinExistence type="predicted"/>
<dbReference type="NCBIfam" id="NF037970">
    <property type="entry name" value="vanZ_1"/>
    <property type="match status" value="1"/>
</dbReference>
<accession>A0A9P4K1P9</accession>
<dbReference type="EMBL" id="ML986667">
    <property type="protein sequence ID" value="KAF2260992.1"/>
    <property type="molecule type" value="Genomic_DNA"/>
</dbReference>
<keyword evidence="2" id="KW-0812">Transmembrane</keyword>
<dbReference type="PANTHER" id="PTHR28008">
    <property type="entry name" value="DOMAIN PROTEIN, PUTATIVE (AFU_ORTHOLOGUE AFUA_3G10980)-RELATED"/>
    <property type="match status" value="1"/>
</dbReference>
<dbReference type="AlphaFoldDB" id="A0A9P4K1P9"/>
<evidence type="ECO:0000313" key="5">
    <source>
        <dbReference type="Proteomes" id="UP000800093"/>
    </source>
</evidence>
<organism evidence="4 5">
    <name type="scientific">Lojkania enalia</name>
    <dbReference type="NCBI Taxonomy" id="147567"/>
    <lineage>
        <taxon>Eukaryota</taxon>
        <taxon>Fungi</taxon>
        <taxon>Dikarya</taxon>
        <taxon>Ascomycota</taxon>
        <taxon>Pezizomycotina</taxon>
        <taxon>Dothideomycetes</taxon>
        <taxon>Pleosporomycetidae</taxon>
        <taxon>Pleosporales</taxon>
        <taxon>Pleosporales incertae sedis</taxon>
        <taxon>Lojkania</taxon>
    </lineage>
</organism>
<feature type="transmembrane region" description="Helical" evidence="2">
    <location>
        <begin position="42"/>
        <end position="59"/>
    </location>
</feature>
<feature type="transmembrane region" description="Helical" evidence="2">
    <location>
        <begin position="66"/>
        <end position="85"/>
    </location>
</feature>
<evidence type="ECO:0000256" key="1">
    <source>
        <dbReference type="SAM" id="MobiDB-lite"/>
    </source>
</evidence>
<evidence type="ECO:0000313" key="4">
    <source>
        <dbReference type="EMBL" id="KAF2260992.1"/>
    </source>
</evidence>
<feature type="domain" description="VanZ-like" evidence="3">
    <location>
        <begin position="40"/>
        <end position="116"/>
    </location>
</feature>
<gene>
    <name evidence="4" type="ORF">CC78DRAFT_380813</name>
</gene>
<evidence type="ECO:0000256" key="2">
    <source>
        <dbReference type="SAM" id="Phobius"/>
    </source>
</evidence>
<protein>
    <recommendedName>
        <fullName evidence="3">VanZ-like domain-containing protein</fullName>
    </recommendedName>
</protein>
<feature type="region of interest" description="Disordered" evidence="1">
    <location>
        <begin position="153"/>
        <end position="205"/>
    </location>
</feature>
<keyword evidence="2" id="KW-0472">Membrane</keyword>
<dbReference type="InterPro" id="IPR006976">
    <property type="entry name" value="VanZ-like"/>
</dbReference>
<dbReference type="Proteomes" id="UP000800093">
    <property type="component" value="Unassembled WGS sequence"/>
</dbReference>
<feature type="transmembrane region" description="Helical" evidence="2">
    <location>
        <begin position="97"/>
        <end position="117"/>
    </location>
</feature>
<reference evidence="5" key="1">
    <citation type="journal article" date="2020" name="Stud. Mycol.">
        <title>101 Dothideomycetes genomes: A test case for predicting lifestyles and emergence of pathogens.</title>
        <authorList>
            <person name="Haridas S."/>
            <person name="Albert R."/>
            <person name="Binder M."/>
            <person name="Bloem J."/>
            <person name="LaButti K."/>
            <person name="Salamov A."/>
            <person name="Andreopoulos B."/>
            <person name="Baker S."/>
            <person name="Barry K."/>
            <person name="Bills G."/>
            <person name="Bluhm B."/>
            <person name="Cannon C."/>
            <person name="Castanera R."/>
            <person name="Culley D."/>
            <person name="Daum C."/>
            <person name="Ezra D."/>
            <person name="Gonzalez J."/>
            <person name="Henrissat B."/>
            <person name="Kuo A."/>
            <person name="Liang C."/>
            <person name="Lipzen A."/>
            <person name="Lutzoni F."/>
            <person name="Magnuson J."/>
            <person name="Mondo S."/>
            <person name="Nolan M."/>
            <person name="Ohm R."/>
            <person name="Pangilinan J."/>
            <person name="Park H.-J."/>
            <person name="Ramirez L."/>
            <person name="Alfaro M."/>
            <person name="Sun H."/>
            <person name="Tritt A."/>
            <person name="Yoshinaga Y."/>
            <person name="Zwiers L.-H."/>
            <person name="Turgeon B."/>
            <person name="Goodwin S."/>
            <person name="Spatafora J."/>
            <person name="Crous P."/>
            <person name="Grigoriev I."/>
        </authorList>
    </citation>
    <scope>NUCLEOTIDE SEQUENCE [LARGE SCALE GENOMIC DNA]</scope>
    <source>
        <strain evidence="5">CBS 304.66</strain>
    </source>
</reference>
<sequence length="205" mass="22718">MLFARLINNNVGAFIGICLIAAVAGFSPTDYKIPNYKQSDKALHFVAFFALTIAFYWILETSRRKVLQLTFTVCTIGLAFASEIVQGLLPIGRDFDYYDILANILGSVSAIALCNWYHKRMLERKRAARGYSGIAGDDMDDRDVELGEGIGQESGVVRPATVEEELENWDENAEDWEDTEAPQNTNGQAHDGGDLGVADSKKRDD</sequence>
<feature type="compositionally biased region" description="Acidic residues" evidence="1">
    <location>
        <begin position="162"/>
        <end position="180"/>
    </location>
</feature>
<keyword evidence="5" id="KW-1185">Reference proteome</keyword>